<organism evidence="1 2">
    <name type="scientific">Plakobranchus ocellatus</name>
    <dbReference type="NCBI Taxonomy" id="259542"/>
    <lineage>
        <taxon>Eukaryota</taxon>
        <taxon>Metazoa</taxon>
        <taxon>Spiralia</taxon>
        <taxon>Lophotrochozoa</taxon>
        <taxon>Mollusca</taxon>
        <taxon>Gastropoda</taxon>
        <taxon>Heterobranchia</taxon>
        <taxon>Euthyneura</taxon>
        <taxon>Panpulmonata</taxon>
        <taxon>Sacoglossa</taxon>
        <taxon>Placobranchoidea</taxon>
        <taxon>Plakobranchidae</taxon>
        <taxon>Plakobranchus</taxon>
    </lineage>
</organism>
<gene>
    <name evidence="1" type="ORF">PoB_002091500</name>
</gene>
<proteinExistence type="predicted"/>
<evidence type="ECO:0000313" key="1">
    <source>
        <dbReference type="EMBL" id="GFN94409.1"/>
    </source>
</evidence>
<accession>A0AAV3ZGY5</accession>
<sequence>MIIMRYFNAKVGDERVSDVVGPSGIGTVNERGSKLIEFECSQINDFTIQSLGIKTILYDNGFGRTTGMEAEKKIDYILIQKRFRNAIKTSNSPPGADCDSYYIPLMGKF</sequence>
<comment type="caution">
    <text evidence="1">The sequence shown here is derived from an EMBL/GenBank/DDBJ whole genome shotgun (WGS) entry which is preliminary data.</text>
</comment>
<name>A0AAV3ZGY5_9GAST</name>
<dbReference type="AlphaFoldDB" id="A0AAV3ZGY5"/>
<keyword evidence="2" id="KW-1185">Reference proteome</keyword>
<protein>
    <submittedName>
        <fullName evidence="1">Craniofacial development protein 2-like</fullName>
    </submittedName>
</protein>
<evidence type="ECO:0000313" key="2">
    <source>
        <dbReference type="Proteomes" id="UP000735302"/>
    </source>
</evidence>
<dbReference type="EMBL" id="BLXT01002453">
    <property type="protein sequence ID" value="GFN94409.1"/>
    <property type="molecule type" value="Genomic_DNA"/>
</dbReference>
<reference evidence="1 2" key="1">
    <citation type="journal article" date="2021" name="Elife">
        <title>Chloroplast acquisition without the gene transfer in kleptoplastic sea slugs, Plakobranchus ocellatus.</title>
        <authorList>
            <person name="Maeda T."/>
            <person name="Takahashi S."/>
            <person name="Yoshida T."/>
            <person name="Shimamura S."/>
            <person name="Takaki Y."/>
            <person name="Nagai Y."/>
            <person name="Toyoda A."/>
            <person name="Suzuki Y."/>
            <person name="Arimoto A."/>
            <person name="Ishii H."/>
            <person name="Satoh N."/>
            <person name="Nishiyama T."/>
            <person name="Hasebe M."/>
            <person name="Maruyama T."/>
            <person name="Minagawa J."/>
            <person name="Obokata J."/>
            <person name="Shigenobu S."/>
        </authorList>
    </citation>
    <scope>NUCLEOTIDE SEQUENCE [LARGE SCALE GENOMIC DNA]</scope>
</reference>
<dbReference type="Proteomes" id="UP000735302">
    <property type="component" value="Unassembled WGS sequence"/>
</dbReference>